<accession>A0ACD5A9U3</accession>
<dbReference type="EMBL" id="CP146022">
    <property type="protein sequence ID" value="WWQ63977.1"/>
    <property type="molecule type" value="Genomic_DNA"/>
</dbReference>
<protein>
    <submittedName>
        <fullName evidence="1">Lasso peptide isopeptide bond-forming cyclase</fullName>
    </submittedName>
</protein>
<dbReference type="Proteomes" id="UP001432251">
    <property type="component" value="Chromosome"/>
</dbReference>
<name>A0ACD5A9U3_9ACTN</name>
<sequence length="611" mass="65678">MEFVVLPDCPAAAGPAARLSAERRIDHASGRPWIVGDWPEGEAVVIEAGPRRMVVIGPTDLDENTAADRLGRLRTPHDADRIAARLAGNFHLSVSMDGQTRVQGSVVGVRQIYATTVDGVTVAADGVAPLARLTGAGLDESVLAARLLAPGGAPWPLAQRPVRRGIEALRTGHWLHLDADGRARQVRWWRLPEATLSLAEGAGAVRSALTDALATRVASGRTISADLSGGMDSTSLCFLADVAGADLVTYHVAPLDSANEDTVWAHRAAALLPRARHHTLTSDRAENLFDVGYTADHADAAPEGPSTWASGLTHIRDLARRARGEGSALHLSGFGGDELFGRMPTSAWSLARARPVSGLRLVNRYRLANRWSWGGTVRALADRSTFARGLARVAARIGDPPPPLDEPDFGWVFAPRMPAWATPDAVAEVRRLLTRAAAEQPEPLDADRARHQALASLVFEGSTIRQVNTALAETGIVWDAPFLDDRVIEAALATRVEERLASGRFKPLLTDAVRGAVPDGILDRRDKGEFSAEAFRGLARNRARILELAEDSRLAGLGLIDPVEFRAAVLNPGPMSHHLQPIDTTVACESWLRTHTSPQRDADVQDTGVRR</sequence>
<evidence type="ECO:0000313" key="1">
    <source>
        <dbReference type="EMBL" id="WWQ63977.1"/>
    </source>
</evidence>
<organism evidence="1 2">
    <name type="scientific">Streptomyces citrinus</name>
    <dbReference type="NCBI Taxonomy" id="3118173"/>
    <lineage>
        <taxon>Bacteria</taxon>
        <taxon>Bacillati</taxon>
        <taxon>Actinomycetota</taxon>
        <taxon>Actinomycetes</taxon>
        <taxon>Kitasatosporales</taxon>
        <taxon>Streptomycetaceae</taxon>
        <taxon>Streptomyces</taxon>
    </lineage>
</organism>
<proteinExistence type="predicted"/>
<evidence type="ECO:0000313" key="2">
    <source>
        <dbReference type="Proteomes" id="UP001432251"/>
    </source>
</evidence>
<keyword evidence="2" id="KW-1185">Reference proteome</keyword>
<reference evidence="1" key="1">
    <citation type="journal article" date="2025" name="Int. J. Syst. Evol. Microbiol.">
        <title>Streptomyces citrinus sp. nov., with yellow diffusible pigment.</title>
        <authorList>
            <person name="He Y."/>
            <person name="Yang E."/>
            <person name="Xu J."/>
            <person name="Sun Y."/>
            <person name="Sun L."/>
        </authorList>
    </citation>
    <scope>NUCLEOTIDE SEQUENCE</scope>
    <source>
        <strain evidence="1">Q6</strain>
    </source>
</reference>
<gene>
    <name evidence="1" type="ORF">V2W30_11880</name>
</gene>